<dbReference type="AlphaFoldDB" id="A0A223NPZ4"/>
<evidence type="ECO:0000256" key="8">
    <source>
        <dbReference type="ARBA" id="ARBA00022982"/>
    </source>
</evidence>
<evidence type="ECO:0000256" key="4">
    <source>
        <dbReference type="ARBA" id="ARBA00022475"/>
    </source>
</evidence>
<dbReference type="RefSeq" id="WP_094568649.1">
    <property type="nucleotide sequence ID" value="NZ_CP022743.1"/>
</dbReference>
<proteinExistence type="inferred from homology"/>
<dbReference type="GO" id="GO:0020037">
    <property type="term" value="F:heme binding"/>
    <property type="evidence" value="ECO:0007669"/>
    <property type="project" value="TreeGrafter"/>
</dbReference>
<dbReference type="InterPro" id="IPR000516">
    <property type="entry name" value="Ni-dep_Hydgase_cyt-B"/>
</dbReference>
<evidence type="ECO:0000256" key="5">
    <source>
        <dbReference type="ARBA" id="ARBA00022617"/>
    </source>
</evidence>
<evidence type="ECO:0000256" key="7">
    <source>
        <dbReference type="ARBA" id="ARBA00022723"/>
    </source>
</evidence>
<evidence type="ECO:0000256" key="9">
    <source>
        <dbReference type="ARBA" id="ARBA00022989"/>
    </source>
</evidence>
<evidence type="ECO:0000256" key="1">
    <source>
        <dbReference type="ARBA" id="ARBA00004651"/>
    </source>
</evidence>
<dbReference type="GO" id="GO:0009055">
    <property type="term" value="F:electron transfer activity"/>
    <property type="evidence" value="ECO:0007669"/>
    <property type="project" value="InterPro"/>
</dbReference>
<keyword evidence="11 12" id="KW-0472">Membrane</keyword>
<dbReference type="PRINTS" id="PR00161">
    <property type="entry name" value="NIHGNASECYTB"/>
</dbReference>
<dbReference type="Proteomes" id="UP000215002">
    <property type="component" value="Chromosome"/>
</dbReference>
<dbReference type="SUPFAM" id="SSF81342">
    <property type="entry name" value="Transmembrane di-heme cytochromes"/>
    <property type="match status" value="1"/>
</dbReference>
<evidence type="ECO:0000256" key="2">
    <source>
        <dbReference type="ARBA" id="ARBA00008622"/>
    </source>
</evidence>
<evidence type="ECO:0000256" key="12">
    <source>
        <dbReference type="SAM" id="Phobius"/>
    </source>
</evidence>
<keyword evidence="6 12" id="KW-0812">Transmembrane</keyword>
<keyword evidence="15" id="KW-1185">Reference proteome</keyword>
<evidence type="ECO:0000256" key="6">
    <source>
        <dbReference type="ARBA" id="ARBA00022692"/>
    </source>
</evidence>
<dbReference type="GO" id="GO:0022904">
    <property type="term" value="P:respiratory electron transport chain"/>
    <property type="evidence" value="ECO:0007669"/>
    <property type="project" value="InterPro"/>
</dbReference>
<evidence type="ECO:0000256" key="10">
    <source>
        <dbReference type="ARBA" id="ARBA00023004"/>
    </source>
</evidence>
<feature type="transmembrane region" description="Helical" evidence="12">
    <location>
        <begin position="141"/>
        <end position="165"/>
    </location>
</feature>
<accession>A0A223NPZ4</accession>
<feature type="transmembrane region" description="Helical" evidence="12">
    <location>
        <begin position="185"/>
        <end position="204"/>
    </location>
</feature>
<dbReference type="KEGG" id="muc:MuYL_0089"/>
<keyword evidence="5" id="KW-0349">Heme</keyword>
<keyword evidence="10" id="KW-0408">Iron</keyword>
<dbReference type="InterPro" id="IPR016174">
    <property type="entry name" value="Di-haem_cyt_TM"/>
</dbReference>
<keyword evidence="9 12" id="KW-1133">Transmembrane helix</keyword>
<gene>
    <name evidence="14" type="ORF">MuYL_0089</name>
</gene>
<dbReference type="PANTHER" id="PTHR30485">
    <property type="entry name" value="NI/FE-HYDROGENASE 1 B-TYPE CYTOCHROME SUBUNIT"/>
    <property type="match status" value="1"/>
</dbReference>
<dbReference type="Pfam" id="PF01292">
    <property type="entry name" value="Ni_hydr_CYTB"/>
    <property type="match status" value="1"/>
</dbReference>
<keyword evidence="3" id="KW-0813">Transport</keyword>
<keyword evidence="8" id="KW-0249">Electron transport</keyword>
<organism evidence="14 15">
    <name type="scientific">Mucilaginibacter xinganensis</name>
    <dbReference type="NCBI Taxonomy" id="1234841"/>
    <lineage>
        <taxon>Bacteria</taxon>
        <taxon>Pseudomonadati</taxon>
        <taxon>Bacteroidota</taxon>
        <taxon>Sphingobacteriia</taxon>
        <taxon>Sphingobacteriales</taxon>
        <taxon>Sphingobacteriaceae</taxon>
        <taxon>Mucilaginibacter</taxon>
    </lineage>
</organism>
<dbReference type="OrthoDB" id="5615941at2"/>
<dbReference type="PANTHER" id="PTHR30485:SF0">
    <property type="entry name" value="NI_FE-HYDROGENASE 1 B-TYPE CYTOCHROME SUBUNIT-RELATED"/>
    <property type="match status" value="1"/>
</dbReference>
<evidence type="ECO:0000313" key="15">
    <source>
        <dbReference type="Proteomes" id="UP000215002"/>
    </source>
</evidence>
<feature type="domain" description="Cytochrome b561 bacterial/Ni-hydrogenase" evidence="13">
    <location>
        <begin position="20"/>
        <end position="219"/>
    </location>
</feature>
<name>A0A223NPZ4_9SPHI</name>
<dbReference type="GO" id="GO:0005886">
    <property type="term" value="C:plasma membrane"/>
    <property type="evidence" value="ECO:0007669"/>
    <property type="project" value="UniProtKB-SubCell"/>
</dbReference>
<dbReference type="Gene3D" id="1.20.950.20">
    <property type="entry name" value="Transmembrane di-heme cytochromes, Chain C"/>
    <property type="match status" value="1"/>
</dbReference>
<protein>
    <submittedName>
        <fullName evidence="14">Ni,Fe-hydrogenase I cytochrome b subunit</fullName>
    </submittedName>
</protein>
<evidence type="ECO:0000256" key="3">
    <source>
        <dbReference type="ARBA" id="ARBA00022448"/>
    </source>
</evidence>
<dbReference type="GO" id="GO:0005506">
    <property type="term" value="F:iron ion binding"/>
    <property type="evidence" value="ECO:0007669"/>
    <property type="project" value="InterPro"/>
</dbReference>
<feature type="transmembrane region" description="Helical" evidence="12">
    <location>
        <begin position="91"/>
        <end position="112"/>
    </location>
</feature>
<evidence type="ECO:0000256" key="11">
    <source>
        <dbReference type="ARBA" id="ARBA00023136"/>
    </source>
</evidence>
<comment type="subcellular location">
    <subcellularLocation>
        <location evidence="1">Cell membrane</location>
        <topology evidence="1">Multi-pass membrane protein</topology>
    </subcellularLocation>
</comment>
<dbReference type="InterPro" id="IPR011577">
    <property type="entry name" value="Cyt_b561_bac/Ni-Hgenase"/>
</dbReference>
<keyword evidence="4" id="KW-1003">Cell membrane</keyword>
<dbReference type="EMBL" id="CP022743">
    <property type="protein sequence ID" value="ASU31992.1"/>
    <property type="molecule type" value="Genomic_DNA"/>
</dbReference>
<keyword evidence="7" id="KW-0479">Metal-binding</keyword>
<reference evidence="14 15" key="1">
    <citation type="submission" date="2017-08" db="EMBL/GenBank/DDBJ databases">
        <title>Complete genome sequence of Mucilaginibacter sp. strain BJC16-A31.</title>
        <authorList>
            <consortium name="Henan University of Science and Technology"/>
            <person name="You X."/>
        </authorList>
    </citation>
    <scope>NUCLEOTIDE SEQUENCE [LARGE SCALE GENOMIC DNA]</scope>
    <source>
        <strain evidence="14 15">BJC16-A31</strain>
    </source>
</reference>
<dbReference type="InterPro" id="IPR051542">
    <property type="entry name" value="Hydrogenase_cytochrome"/>
</dbReference>
<feature type="transmembrane region" description="Helical" evidence="12">
    <location>
        <begin position="26"/>
        <end position="44"/>
    </location>
</feature>
<evidence type="ECO:0000259" key="13">
    <source>
        <dbReference type="Pfam" id="PF01292"/>
    </source>
</evidence>
<sequence length="221" mass="25199">MVTIEPKRRDIQHPGKNKKYSAPLRFWHWLNAIVITGSLLTVLLNSTLLKTRKNAAFIKGQLHEAGANVTDDQARSVAHELSDKVWAIHTYLGYGLAALVLFRILLEFFQLADQKLIRKIKIAYNDFFVIKKNRELAKHEFWVKTIYAVFYLFIITMAVTGLCLAFEDDVPALKAIHAIREIHQFTMYLILAFITVHLAGIFLAERKDSAGITSDMINGGR</sequence>
<evidence type="ECO:0000313" key="14">
    <source>
        <dbReference type="EMBL" id="ASU31992.1"/>
    </source>
</evidence>
<comment type="similarity">
    <text evidence="2">Belongs to the HupC/HyaC/HydC family.</text>
</comment>